<dbReference type="Gene3D" id="3.40.50.720">
    <property type="entry name" value="NAD(P)-binding Rossmann-like Domain"/>
    <property type="match status" value="1"/>
</dbReference>
<dbReference type="AlphaFoldDB" id="A0A6A5TFA5"/>
<gene>
    <name evidence="4" type="ORF">CC80DRAFT_496872</name>
</gene>
<organism evidence="4 5">
    <name type="scientific">Byssothecium circinans</name>
    <dbReference type="NCBI Taxonomy" id="147558"/>
    <lineage>
        <taxon>Eukaryota</taxon>
        <taxon>Fungi</taxon>
        <taxon>Dikarya</taxon>
        <taxon>Ascomycota</taxon>
        <taxon>Pezizomycotina</taxon>
        <taxon>Dothideomycetes</taxon>
        <taxon>Pleosporomycetidae</taxon>
        <taxon>Pleosporales</taxon>
        <taxon>Massarineae</taxon>
        <taxon>Massarinaceae</taxon>
        <taxon>Byssothecium</taxon>
    </lineage>
</organism>
<dbReference type="Pfam" id="PF01073">
    <property type="entry name" value="3Beta_HSD"/>
    <property type="match status" value="1"/>
</dbReference>
<dbReference type="InterPro" id="IPR002225">
    <property type="entry name" value="3Beta_OHSteriod_DH/Estase"/>
</dbReference>
<proteinExistence type="inferred from homology"/>
<comment type="similarity">
    <text evidence="1">Belongs to the 3-beta-HSD family.</text>
</comment>
<dbReference type="PANTHER" id="PTHR43245">
    <property type="entry name" value="BIFUNCTIONAL POLYMYXIN RESISTANCE PROTEIN ARNA"/>
    <property type="match status" value="1"/>
</dbReference>
<evidence type="ECO:0000256" key="1">
    <source>
        <dbReference type="ARBA" id="ARBA00009219"/>
    </source>
</evidence>
<dbReference type="OrthoDB" id="10058185at2759"/>
<dbReference type="PANTHER" id="PTHR43245:SF51">
    <property type="entry name" value="SHORT CHAIN DEHYDROGENASE_REDUCTASE FAMILY 42E, MEMBER 2"/>
    <property type="match status" value="1"/>
</dbReference>
<feature type="domain" description="3-beta hydroxysteroid dehydrogenase/isomerase" evidence="3">
    <location>
        <begin position="7"/>
        <end position="283"/>
    </location>
</feature>
<dbReference type="InterPro" id="IPR036291">
    <property type="entry name" value="NAD(P)-bd_dom_sf"/>
</dbReference>
<keyword evidence="5" id="KW-1185">Reference proteome</keyword>
<keyword evidence="2" id="KW-0560">Oxidoreductase</keyword>
<sequence>MNEATVLVTGGAGIVGSHVLEHLSASGRWGKVVATYHSAKVHQHSCEGVEYHVCDISDGAKIDHLLDVTRPKIIIHTVSPGPFAPSAMQHKINYMATRELLERAKTHPSVHAFIYTSSLEAVDLRSGSKDVAETEDESQLNDLTSSTGISAYGRTKGAADALVLAANTGNRREENSVDFTGQLLTLTLRIGGLYGERDLKTIWEMLKCGNTPATRFQIGPDKTTHEWVYTTNVAQAHILAAEALLDGKHMTEDTKVDGEAYFITDDSPMRFWEFSRRVWLAAGDKYLTSTEAPRIIQIPFWIVTSAVSAGESIRKFLNMGNHDLKLSSHHLQYMKVGCRVSVEKAKIRLGYKPVCDTEEGITKSVAWFMQKENEVWFKV</sequence>
<dbReference type="SUPFAM" id="SSF51735">
    <property type="entry name" value="NAD(P)-binding Rossmann-fold domains"/>
    <property type="match status" value="1"/>
</dbReference>
<accession>A0A6A5TFA5</accession>
<protein>
    <submittedName>
        <fullName evidence="4">NAD(P)-binding protein</fullName>
    </submittedName>
</protein>
<evidence type="ECO:0000256" key="2">
    <source>
        <dbReference type="ARBA" id="ARBA00023002"/>
    </source>
</evidence>
<dbReference type="InterPro" id="IPR050177">
    <property type="entry name" value="Lipid_A_modif_metabolic_enz"/>
</dbReference>
<dbReference type="GO" id="GO:0016616">
    <property type="term" value="F:oxidoreductase activity, acting on the CH-OH group of donors, NAD or NADP as acceptor"/>
    <property type="evidence" value="ECO:0007669"/>
    <property type="project" value="InterPro"/>
</dbReference>
<evidence type="ECO:0000313" key="4">
    <source>
        <dbReference type="EMBL" id="KAF1950449.1"/>
    </source>
</evidence>
<evidence type="ECO:0000259" key="3">
    <source>
        <dbReference type="Pfam" id="PF01073"/>
    </source>
</evidence>
<dbReference type="Proteomes" id="UP000800035">
    <property type="component" value="Unassembled WGS sequence"/>
</dbReference>
<reference evidence="4" key="1">
    <citation type="journal article" date="2020" name="Stud. Mycol.">
        <title>101 Dothideomycetes genomes: a test case for predicting lifestyles and emergence of pathogens.</title>
        <authorList>
            <person name="Haridas S."/>
            <person name="Albert R."/>
            <person name="Binder M."/>
            <person name="Bloem J."/>
            <person name="Labutti K."/>
            <person name="Salamov A."/>
            <person name="Andreopoulos B."/>
            <person name="Baker S."/>
            <person name="Barry K."/>
            <person name="Bills G."/>
            <person name="Bluhm B."/>
            <person name="Cannon C."/>
            <person name="Castanera R."/>
            <person name="Culley D."/>
            <person name="Daum C."/>
            <person name="Ezra D."/>
            <person name="Gonzalez J."/>
            <person name="Henrissat B."/>
            <person name="Kuo A."/>
            <person name="Liang C."/>
            <person name="Lipzen A."/>
            <person name="Lutzoni F."/>
            <person name="Magnuson J."/>
            <person name="Mondo S."/>
            <person name="Nolan M."/>
            <person name="Ohm R."/>
            <person name="Pangilinan J."/>
            <person name="Park H.-J."/>
            <person name="Ramirez L."/>
            <person name="Alfaro M."/>
            <person name="Sun H."/>
            <person name="Tritt A."/>
            <person name="Yoshinaga Y."/>
            <person name="Zwiers L.-H."/>
            <person name="Turgeon B."/>
            <person name="Goodwin S."/>
            <person name="Spatafora J."/>
            <person name="Crous P."/>
            <person name="Grigoriev I."/>
        </authorList>
    </citation>
    <scope>NUCLEOTIDE SEQUENCE</scope>
    <source>
        <strain evidence="4">CBS 675.92</strain>
    </source>
</reference>
<dbReference type="EMBL" id="ML977026">
    <property type="protein sequence ID" value="KAF1950449.1"/>
    <property type="molecule type" value="Genomic_DNA"/>
</dbReference>
<dbReference type="GO" id="GO:0006694">
    <property type="term" value="P:steroid biosynthetic process"/>
    <property type="evidence" value="ECO:0007669"/>
    <property type="project" value="InterPro"/>
</dbReference>
<name>A0A6A5TFA5_9PLEO</name>
<evidence type="ECO:0000313" key="5">
    <source>
        <dbReference type="Proteomes" id="UP000800035"/>
    </source>
</evidence>